<dbReference type="CDD" id="cd00717">
    <property type="entry name" value="URO-D"/>
    <property type="match status" value="1"/>
</dbReference>
<evidence type="ECO:0000256" key="1">
    <source>
        <dbReference type="ARBA" id="ARBA00002448"/>
    </source>
</evidence>
<evidence type="ECO:0000256" key="15">
    <source>
        <dbReference type="RuleBase" id="RU004169"/>
    </source>
</evidence>
<evidence type="ECO:0000259" key="16">
    <source>
        <dbReference type="PROSITE" id="PS00906"/>
    </source>
</evidence>
<dbReference type="NCBIfam" id="TIGR01464">
    <property type="entry name" value="hemE"/>
    <property type="match status" value="1"/>
</dbReference>
<keyword evidence="10" id="KW-0350">Heme biosynthesis</keyword>
<keyword evidence="11 14" id="KW-0456">Lyase</keyword>
<dbReference type="Proteomes" id="UP001168972">
    <property type="component" value="Unassembled WGS sequence"/>
</dbReference>
<comment type="function">
    <text evidence="1">Catalyzes the decarboxylation of four acetate groups of uroporphyrinogen-III to yield coproporphyrinogen-III.</text>
</comment>
<comment type="catalytic activity">
    <reaction evidence="13">
        <text>uroporphyrinogen III + 4 H(+) = coproporphyrinogen III + 4 CO2</text>
        <dbReference type="Rhea" id="RHEA:19865"/>
        <dbReference type="ChEBI" id="CHEBI:15378"/>
        <dbReference type="ChEBI" id="CHEBI:16526"/>
        <dbReference type="ChEBI" id="CHEBI:57308"/>
        <dbReference type="ChEBI" id="CHEBI:57309"/>
        <dbReference type="EC" id="4.1.1.37"/>
    </reaction>
    <physiologicalReaction direction="left-to-right" evidence="13">
        <dbReference type="Rhea" id="RHEA:19866"/>
    </physiologicalReaction>
</comment>
<evidence type="ECO:0000256" key="14">
    <source>
        <dbReference type="RuleBase" id="RU000554"/>
    </source>
</evidence>
<dbReference type="FunFam" id="3.20.20.210:FF:000001">
    <property type="entry name" value="Uroporphyrinogen decarboxylase"/>
    <property type="match status" value="1"/>
</dbReference>
<evidence type="ECO:0000256" key="12">
    <source>
        <dbReference type="ARBA" id="ARBA00023244"/>
    </source>
</evidence>
<evidence type="ECO:0000256" key="13">
    <source>
        <dbReference type="ARBA" id="ARBA00048411"/>
    </source>
</evidence>
<evidence type="ECO:0000256" key="8">
    <source>
        <dbReference type="ARBA" id="ARBA00022490"/>
    </source>
</evidence>
<evidence type="ECO:0000256" key="9">
    <source>
        <dbReference type="ARBA" id="ARBA00022793"/>
    </source>
</evidence>
<evidence type="ECO:0000256" key="3">
    <source>
        <dbReference type="ARBA" id="ARBA00004804"/>
    </source>
</evidence>
<dbReference type="Pfam" id="PF01208">
    <property type="entry name" value="URO-D"/>
    <property type="match status" value="1"/>
</dbReference>
<feature type="domain" description="Uroporphyrinogen decarboxylase (URO-D)" evidence="16">
    <location>
        <begin position="30"/>
        <end position="39"/>
    </location>
</feature>
<dbReference type="PROSITE" id="PS00906">
    <property type="entry name" value="UROD_1"/>
    <property type="match status" value="1"/>
</dbReference>
<protein>
    <recommendedName>
        <fullName evidence="7 14">Uroporphyrinogen decarboxylase</fullName>
        <ecNumber evidence="6 14">4.1.1.37</ecNumber>
    </recommendedName>
</protein>
<evidence type="ECO:0000256" key="4">
    <source>
        <dbReference type="ARBA" id="ARBA00009935"/>
    </source>
</evidence>
<gene>
    <name evidence="17" type="ORF">PV327_002971</name>
</gene>
<name>A0AA39G3W2_MICHY</name>
<dbReference type="GO" id="GO:0004853">
    <property type="term" value="F:uroporphyrinogen decarboxylase activity"/>
    <property type="evidence" value="ECO:0007669"/>
    <property type="project" value="UniProtKB-EC"/>
</dbReference>
<dbReference type="HAMAP" id="MF_00218">
    <property type="entry name" value="URO_D"/>
    <property type="match status" value="1"/>
</dbReference>
<keyword evidence="12 14" id="KW-0627">Porphyrin biosynthesis</keyword>
<dbReference type="GO" id="GO:0005829">
    <property type="term" value="C:cytosol"/>
    <property type="evidence" value="ECO:0007669"/>
    <property type="project" value="UniProtKB-SubCell"/>
</dbReference>
<dbReference type="InterPro" id="IPR006361">
    <property type="entry name" value="Uroporphyrinogen_deCO2ase_HemE"/>
</dbReference>
<organism evidence="17 18">
    <name type="scientific">Microctonus hyperodae</name>
    <name type="common">Parasitoid wasp</name>
    <dbReference type="NCBI Taxonomy" id="165561"/>
    <lineage>
        <taxon>Eukaryota</taxon>
        <taxon>Metazoa</taxon>
        <taxon>Ecdysozoa</taxon>
        <taxon>Arthropoda</taxon>
        <taxon>Hexapoda</taxon>
        <taxon>Insecta</taxon>
        <taxon>Pterygota</taxon>
        <taxon>Neoptera</taxon>
        <taxon>Endopterygota</taxon>
        <taxon>Hymenoptera</taxon>
        <taxon>Apocrita</taxon>
        <taxon>Ichneumonoidea</taxon>
        <taxon>Braconidae</taxon>
        <taxon>Euphorinae</taxon>
        <taxon>Microctonus</taxon>
    </lineage>
</organism>
<evidence type="ECO:0000256" key="5">
    <source>
        <dbReference type="ARBA" id="ARBA00011738"/>
    </source>
</evidence>
<keyword evidence="18" id="KW-1185">Reference proteome</keyword>
<dbReference type="AlphaFoldDB" id="A0AA39G3W2"/>
<evidence type="ECO:0000256" key="6">
    <source>
        <dbReference type="ARBA" id="ARBA00012288"/>
    </source>
</evidence>
<reference evidence="17" key="2">
    <citation type="submission" date="2023-03" db="EMBL/GenBank/DDBJ databases">
        <authorList>
            <person name="Inwood S.N."/>
            <person name="Skelly J.G."/>
            <person name="Guhlin J."/>
            <person name="Harrop T.W.R."/>
            <person name="Goldson S.G."/>
            <person name="Dearden P.K."/>
        </authorList>
    </citation>
    <scope>NUCLEOTIDE SEQUENCE</scope>
    <source>
        <strain evidence="17">Lincoln</strain>
        <tissue evidence="17">Whole body</tissue>
    </source>
</reference>
<comment type="subcellular location">
    <subcellularLocation>
        <location evidence="2">Cytoplasm</location>
        <location evidence="2">Cytosol</location>
    </subcellularLocation>
</comment>
<evidence type="ECO:0000256" key="11">
    <source>
        <dbReference type="ARBA" id="ARBA00023239"/>
    </source>
</evidence>
<comment type="similarity">
    <text evidence="4 15">Belongs to the uroporphyrinogen decarboxylase family.</text>
</comment>
<dbReference type="SUPFAM" id="SSF51726">
    <property type="entry name" value="UROD/MetE-like"/>
    <property type="match status" value="1"/>
</dbReference>
<dbReference type="GO" id="GO:0006783">
    <property type="term" value="P:heme biosynthetic process"/>
    <property type="evidence" value="ECO:0007669"/>
    <property type="project" value="UniProtKB-KW"/>
</dbReference>
<sequence>MTGMMQHNFPKLKNDRFLRAARGEEVDKIPVWIMRQAGRYLPEFREFRTKHDFFSICQTPEFACEVTLQPIKRFDLDASIIFSDILVIPQAMGLTVEMKSGVGPVLPQPIANPGELSRLKIPNVEKDLGYVGHAITLTRHRLEGKVPLIGFTGAPWTLMGYMIQGGGSSTMAQARSWLYKYPEDSLKLLQLITDVIVDYLVMQVQAGAQALQVFESHADYLNDELFDKYSLPFLNQISKRVKSKLNELQIPDVPMIAFPKGATYDSLELLAKDQCYDVIGIDWTVNPVEARERFGSNISIQGNMDPCAMYSTEKEVYARAREIANTFGKSRYIANLGHGILPDTPISSVEAFIRAIHSI</sequence>
<dbReference type="EMBL" id="JAQQBR010000002">
    <property type="protein sequence ID" value="KAK0180605.1"/>
    <property type="molecule type" value="Genomic_DNA"/>
</dbReference>
<evidence type="ECO:0000256" key="10">
    <source>
        <dbReference type="ARBA" id="ARBA00023133"/>
    </source>
</evidence>
<dbReference type="Gene3D" id="3.20.20.210">
    <property type="match status" value="1"/>
</dbReference>
<comment type="pathway">
    <text evidence="3 14">Porphyrin-containing compound metabolism; protoporphyrin-IX biosynthesis; coproporphyrinogen-III from 5-aminolevulinate: step 4/4.</text>
</comment>
<dbReference type="PANTHER" id="PTHR21091">
    <property type="entry name" value="METHYLTETRAHYDROFOLATE:HOMOCYSTEINE METHYLTRANSFERASE RELATED"/>
    <property type="match status" value="1"/>
</dbReference>
<keyword evidence="8" id="KW-0963">Cytoplasm</keyword>
<dbReference type="EC" id="4.1.1.37" evidence="6 14"/>
<reference evidence="17" key="1">
    <citation type="journal article" date="2023" name="bioRxiv">
        <title>Scaffold-level genome assemblies of two parasitoid biocontrol wasps reveal the parthenogenesis mechanism and an associated novel virus.</title>
        <authorList>
            <person name="Inwood S."/>
            <person name="Skelly J."/>
            <person name="Guhlin J."/>
            <person name="Harrop T."/>
            <person name="Goldson S."/>
            <person name="Dearden P."/>
        </authorList>
    </citation>
    <scope>NUCLEOTIDE SEQUENCE</scope>
    <source>
        <strain evidence="17">Lincoln</strain>
        <tissue evidence="17">Whole body</tissue>
    </source>
</reference>
<comment type="caution">
    <text evidence="17">The sequence shown here is derived from an EMBL/GenBank/DDBJ whole genome shotgun (WGS) entry which is preliminary data.</text>
</comment>
<keyword evidence="9 14" id="KW-0210">Decarboxylase</keyword>
<evidence type="ECO:0000313" key="17">
    <source>
        <dbReference type="EMBL" id="KAK0180605.1"/>
    </source>
</evidence>
<evidence type="ECO:0000256" key="7">
    <source>
        <dbReference type="ARBA" id="ARBA00014308"/>
    </source>
</evidence>
<dbReference type="PANTHER" id="PTHR21091:SF169">
    <property type="entry name" value="UROPORPHYRINOGEN DECARBOXYLASE"/>
    <property type="match status" value="1"/>
</dbReference>
<accession>A0AA39G3W2</accession>
<proteinExistence type="inferred from homology"/>
<comment type="subunit">
    <text evidence="5">Homodimer.</text>
</comment>
<dbReference type="InterPro" id="IPR038071">
    <property type="entry name" value="UROD/MetE-like_sf"/>
</dbReference>
<dbReference type="InterPro" id="IPR000257">
    <property type="entry name" value="Uroporphyrinogen_deCOase"/>
</dbReference>
<evidence type="ECO:0000313" key="18">
    <source>
        <dbReference type="Proteomes" id="UP001168972"/>
    </source>
</evidence>
<evidence type="ECO:0000256" key="2">
    <source>
        <dbReference type="ARBA" id="ARBA00004514"/>
    </source>
</evidence>